<evidence type="ECO:0000259" key="1">
    <source>
        <dbReference type="Pfam" id="PF00535"/>
    </source>
</evidence>
<protein>
    <recommendedName>
        <fullName evidence="1">Glycosyltransferase 2-like domain-containing protein</fullName>
    </recommendedName>
</protein>
<dbReference type="PANTHER" id="PTHR22916:SF65">
    <property type="entry name" value="SLR1065 PROTEIN"/>
    <property type="match status" value="1"/>
</dbReference>
<dbReference type="Gene3D" id="3.90.550.10">
    <property type="entry name" value="Spore Coat Polysaccharide Biosynthesis Protein SpsA, Chain A"/>
    <property type="match status" value="1"/>
</dbReference>
<accession>A0A6C0IC10</accession>
<dbReference type="InterPro" id="IPR029044">
    <property type="entry name" value="Nucleotide-diphossugar_trans"/>
</dbReference>
<dbReference type="Pfam" id="PF00535">
    <property type="entry name" value="Glycos_transf_2"/>
    <property type="match status" value="1"/>
</dbReference>
<dbReference type="SUPFAM" id="SSF53448">
    <property type="entry name" value="Nucleotide-diphospho-sugar transferases"/>
    <property type="match status" value="1"/>
</dbReference>
<proteinExistence type="predicted"/>
<dbReference type="EMBL" id="MN740152">
    <property type="protein sequence ID" value="QHT89925.1"/>
    <property type="molecule type" value="Genomic_DNA"/>
</dbReference>
<feature type="domain" description="Glycosyltransferase 2-like" evidence="1">
    <location>
        <begin position="354"/>
        <end position="468"/>
    </location>
</feature>
<name>A0A6C0IC10_9ZZZZ</name>
<dbReference type="PANTHER" id="PTHR22916">
    <property type="entry name" value="GLYCOSYLTRANSFERASE"/>
    <property type="match status" value="1"/>
</dbReference>
<organism evidence="2">
    <name type="scientific">viral metagenome</name>
    <dbReference type="NCBI Taxonomy" id="1070528"/>
    <lineage>
        <taxon>unclassified sequences</taxon>
        <taxon>metagenomes</taxon>
        <taxon>organismal metagenomes</taxon>
    </lineage>
</organism>
<evidence type="ECO:0000313" key="2">
    <source>
        <dbReference type="EMBL" id="QHT89925.1"/>
    </source>
</evidence>
<reference evidence="2" key="1">
    <citation type="journal article" date="2020" name="Nature">
        <title>Giant virus diversity and host interactions through global metagenomics.</title>
        <authorList>
            <person name="Schulz F."/>
            <person name="Roux S."/>
            <person name="Paez-Espino D."/>
            <person name="Jungbluth S."/>
            <person name="Walsh D.A."/>
            <person name="Denef V.J."/>
            <person name="McMahon K.D."/>
            <person name="Konstantinidis K.T."/>
            <person name="Eloe-Fadrosh E.A."/>
            <person name="Kyrpides N.C."/>
            <person name="Woyke T."/>
        </authorList>
    </citation>
    <scope>NUCLEOTIDE SEQUENCE</scope>
    <source>
        <strain evidence="2">GVMAG-M-3300023184-62</strain>
    </source>
</reference>
<dbReference type="AlphaFoldDB" id="A0A6C0IC10"/>
<sequence>MSPKVLDIGLLWNRSNEFGILKDSQILEKTLQAVGRRGGHAGVAKIRHIDPREAPVMCDVLIHLEIPYYAWLPYARYNVMVVNPEWWVSDAYDAYAKQFDLCIFKNDIVRDTFKVVLGLKEENTMILPWCCDDMATLSAEPVREFLYLLGGSPNKVAAANEFVKLWKPEYPALRIYTSSSAAVLPDDAPMNVYLHTGPLSVEQKVNLQKKYAGHVACSDAEGFGYSAAEAETVGAFCILNECDAYSSAYSENPYVAFLPSTQIANEKTRSSKYTLNMETAGVALGAAITKFLEMDVKACMTSQKKSAIARRVAFQEGVGSLVDIIASKIEDSTKAVPTWRVPPPLAVADCPKISVITLIYNRKKFWELALHNMMVTDYPRDKLEWVIVDDSDNMDESISHKIVKINDVLPGLNVVYVPFSDKRAIGAKRNAGVKRATHDILLMMDDDDHYPESSFRRRVAWLEKYPEKKAAVCTTIALYDLRSGISAVNVPPYDIPLGQRISEATLTFRRSFFEDRKFLKINMAEGEEFIKGRESEVIEMHPQHIIVSFCHGSNSSSRRIPPSDAKPACFWGFPREYLEFVHGLAGISVESDETA</sequence>
<dbReference type="InterPro" id="IPR001173">
    <property type="entry name" value="Glyco_trans_2-like"/>
</dbReference>